<feature type="region of interest" description="Disordered" evidence="3">
    <location>
        <begin position="135"/>
        <end position="510"/>
    </location>
</feature>
<protein>
    <recommendedName>
        <fullName evidence="4">RING-type domain-containing protein</fullName>
    </recommendedName>
</protein>
<dbReference type="AlphaFoldDB" id="A0A0G4G3H9"/>
<feature type="compositionally biased region" description="Basic and acidic residues" evidence="3">
    <location>
        <begin position="498"/>
        <end position="510"/>
    </location>
</feature>
<feature type="compositionally biased region" description="Basic and acidic residues" evidence="3">
    <location>
        <begin position="480"/>
        <end position="489"/>
    </location>
</feature>
<keyword evidence="2" id="KW-0175">Coiled coil</keyword>
<feature type="compositionally biased region" description="Low complexity" evidence="3">
    <location>
        <begin position="315"/>
        <end position="343"/>
    </location>
</feature>
<feature type="compositionally biased region" description="Basic and acidic residues" evidence="3">
    <location>
        <begin position="105"/>
        <end position="121"/>
    </location>
</feature>
<dbReference type="PROSITE" id="PS50089">
    <property type="entry name" value="ZF_RING_2"/>
    <property type="match status" value="1"/>
</dbReference>
<dbReference type="PANTHER" id="PTHR14879:SF5">
    <property type="entry name" value="RING-TYPE DOMAIN-CONTAINING PROTEIN"/>
    <property type="match status" value="1"/>
</dbReference>
<dbReference type="SUPFAM" id="SSF57850">
    <property type="entry name" value="RING/U-box"/>
    <property type="match status" value="1"/>
</dbReference>
<feature type="region of interest" description="Disordered" evidence="3">
    <location>
        <begin position="1"/>
        <end position="25"/>
    </location>
</feature>
<accession>A0A0G4G3H9</accession>
<feature type="compositionally biased region" description="Low complexity" evidence="3">
    <location>
        <begin position="392"/>
        <end position="408"/>
    </location>
</feature>
<name>A0A0G4G3H9_9ALVE</name>
<feature type="compositionally biased region" description="Gly residues" evidence="3">
    <location>
        <begin position="450"/>
        <end position="464"/>
    </location>
</feature>
<feature type="compositionally biased region" description="Acidic residues" evidence="3">
    <location>
        <begin position="68"/>
        <end position="79"/>
    </location>
</feature>
<evidence type="ECO:0000259" key="4">
    <source>
        <dbReference type="PROSITE" id="PS50089"/>
    </source>
</evidence>
<feature type="coiled-coil region" evidence="2">
    <location>
        <begin position="647"/>
        <end position="695"/>
    </location>
</feature>
<evidence type="ECO:0000313" key="5">
    <source>
        <dbReference type="EMBL" id="CEM22839.1"/>
    </source>
</evidence>
<dbReference type="EMBL" id="CDMZ01000860">
    <property type="protein sequence ID" value="CEM22839.1"/>
    <property type="molecule type" value="Genomic_DNA"/>
</dbReference>
<proteinExistence type="predicted"/>
<dbReference type="Pfam" id="PF13920">
    <property type="entry name" value="zf-C3HC4_3"/>
    <property type="match status" value="1"/>
</dbReference>
<feature type="compositionally biased region" description="Low complexity" evidence="3">
    <location>
        <begin position="206"/>
        <end position="217"/>
    </location>
</feature>
<dbReference type="InterPro" id="IPR001841">
    <property type="entry name" value="Znf_RING"/>
</dbReference>
<keyword evidence="1" id="KW-0479">Metal-binding</keyword>
<dbReference type="GO" id="GO:0008270">
    <property type="term" value="F:zinc ion binding"/>
    <property type="evidence" value="ECO:0007669"/>
    <property type="project" value="UniProtKB-KW"/>
</dbReference>
<organism evidence="5">
    <name type="scientific">Chromera velia CCMP2878</name>
    <dbReference type="NCBI Taxonomy" id="1169474"/>
    <lineage>
        <taxon>Eukaryota</taxon>
        <taxon>Sar</taxon>
        <taxon>Alveolata</taxon>
        <taxon>Colpodellida</taxon>
        <taxon>Chromeraceae</taxon>
        <taxon>Chromera</taxon>
    </lineage>
</organism>
<sequence length="745" mass="79490">MEREAARAEGTQQRGEPGNPIEFPSADEIFSETNIEKLRGWLIDCGKFAVSQRFCTDVIQVRLIDIEGSEGDNDDENSPDENNLKGGDRTIGKEQEEGDGPSTKKQKEERPSHPHSADHRSAGNIHLQASYHRNTRPAGPAVVPNRPWQRRLVGTGGRRRGIHPDAAETRAGTLLPLPPQQEQEQRHDHAHRVEQRQALPPGQGLASPSTFAASATAVGTLSSSVNTPHNTDSHSTERGRPEQSGPAPFSSSSLDALFFPINATSRGGGDRGERGVAAPQREETSGGFRSSTSVGATTGGGISAGLVATVRRHSPPVQVLVQEPSSPSSPSQGSRSGLSDSGGLQVGCREGEAGGEGSGPCDRLACPFPAGISPPPLSSAERERKEKEERSSVPGGSSSSSSSSSSSGLAVASQTRGQGGTGDSREEERGASSSSASSSSWQQPVSSGIGDSGVSGQGGGGGVLLGFSETASGGGGNETVGRRDGEQRNEICGNPTVDTERENATGRERDGRRKACLGFSNHHSGFGGWRGFTVRGCERGETGEGGRRRGRSSSSVTERRGRGGRDGSPGSEGGESDDLDRPPMPLTERVKYLQHNLKAKHQQLRLLQQRLMAEEGRASVLSRKLEEQTTCSDILRRQMDALSQGHLKFNTLEAEEYEKQIKATQDTSRYLYQRVEELRLENGELQRQLEHQAHAGMCVVCMDSLACVLVFPCCHLTLCPQCATRVTHCPVCRASVSQKLRVYCS</sequence>
<feature type="compositionally biased region" description="Polar residues" evidence="3">
    <location>
        <begin position="219"/>
        <end position="230"/>
    </location>
</feature>
<evidence type="ECO:0000256" key="2">
    <source>
        <dbReference type="SAM" id="Coils"/>
    </source>
</evidence>
<evidence type="ECO:0000256" key="1">
    <source>
        <dbReference type="PROSITE-ProRule" id="PRU00175"/>
    </source>
</evidence>
<keyword evidence="1" id="KW-0862">Zinc</keyword>
<keyword evidence="1" id="KW-0863">Zinc-finger</keyword>
<feature type="compositionally biased region" description="Basic and acidic residues" evidence="3">
    <location>
        <begin position="231"/>
        <end position="241"/>
    </location>
</feature>
<feature type="region of interest" description="Disordered" evidence="3">
    <location>
        <begin position="539"/>
        <end position="584"/>
    </location>
</feature>
<dbReference type="VEuPathDB" id="CryptoDB:Cvel_4142"/>
<dbReference type="Gene3D" id="3.30.40.10">
    <property type="entry name" value="Zinc/RING finger domain, C3HC4 (zinc finger)"/>
    <property type="match status" value="1"/>
</dbReference>
<feature type="compositionally biased region" description="Basic and acidic residues" evidence="3">
    <location>
        <begin position="268"/>
        <end position="284"/>
    </location>
</feature>
<feature type="compositionally biased region" description="Basic and acidic residues" evidence="3">
    <location>
        <begin position="380"/>
        <end position="391"/>
    </location>
</feature>
<dbReference type="InterPro" id="IPR051728">
    <property type="entry name" value="RING-FYVE_E3_ubiquitin-ligase"/>
</dbReference>
<dbReference type="PANTHER" id="PTHR14879">
    <property type="entry name" value="CASPASE REGULATOR, RING FINGER DOMAIN-CONTAINING"/>
    <property type="match status" value="1"/>
</dbReference>
<feature type="compositionally biased region" description="Low complexity" evidence="3">
    <location>
        <begin position="431"/>
        <end position="449"/>
    </location>
</feature>
<feature type="domain" description="RING-type" evidence="4">
    <location>
        <begin position="698"/>
        <end position="733"/>
    </location>
</feature>
<dbReference type="InterPro" id="IPR013083">
    <property type="entry name" value="Znf_RING/FYVE/PHD"/>
</dbReference>
<gene>
    <name evidence="5" type="ORF">Cvel_4142</name>
</gene>
<evidence type="ECO:0000256" key="3">
    <source>
        <dbReference type="SAM" id="MobiDB-lite"/>
    </source>
</evidence>
<feature type="compositionally biased region" description="Basic and acidic residues" evidence="3">
    <location>
        <begin position="183"/>
        <end position="195"/>
    </location>
</feature>
<reference evidence="5" key="1">
    <citation type="submission" date="2014-11" db="EMBL/GenBank/DDBJ databases">
        <authorList>
            <person name="Otto D Thomas"/>
            <person name="Naeem Raeece"/>
        </authorList>
    </citation>
    <scope>NUCLEOTIDE SEQUENCE</scope>
</reference>
<feature type="compositionally biased region" description="Basic and acidic residues" evidence="3">
    <location>
        <begin position="82"/>
        <end position="95"/>
    </location>
</feature>
<feature type="region of interest" description="Disordered" evidence="3">
    <location>
        <begin position="68"/>
        <end position="123"/>
    </location>
</feature>